<dbReference type="PANTHER" id="PTHR24300">
    <property type="entry name" value="CYTOCHROME P450 508A4-RELATED"/>
    <property type="match status" value="1"/>
</dbReference>
<dbReference type="Proteomes" id="UP000694865">
    <property type="component" value="Unplaced"/>
</dbReference>
<dbReference type="SUPFAM" id="SSF48264">
    <property type="entry name" value="Cytochrome P450"/>
    <property type="match status" value="1"/>
</dbReference>
<keyword evidence="4" id="KW-0503">Monooxygenase</keyword>
<evidence type="ECO:0000256" key="1">
    <source>
        <dbReference type="ARBA" id="ARBA00010617"/>
    </source>
</evidence>
<evidence type="ECO:0000256" key="4">
    <source>
        <dbReference type="RuleBase" id="RU000461"/>
    </source>
</evidence>
<accession>A0ABM0MTN2</accession>
<sequence>MIFVPTDLVSLLVLLMTMLLAWITTQHYLAPCKNFPPGPWGLPIIVSFMYFGSDIHTDMMKLSKKYGDVYSLKMGSHTAIVVSGVKAIQECLVQKGNDFADRPDTWTIDLFNPRCEGIVRGHFDNKWQHRRQFAHATLRSFGFGKTCMESKICEEILFLLDEFRSNIKTFIATRKDVEKFCKQQIDEHREVFDPNHIGDYIDACLAERTKHNSKVDFTDDQLKFMLVDIFGAGTETVVTTLIWGLLFMVLHPEIQERVYNELDQVVGANRLPRLDDRKHLPYTEATLLEIQRSGSILPFALPHRALRDTTLGGYNIPSGTAVTILLWSIHRDPNTWPDPDKFDPMRFYDEKNNTVKKSENFMPFSAGRRVCMGEQLAKHELFLYFSAMMHQFKFTLPVGTKKPCTEGVLGITLVPKQYDVVIKERHT</sequence>
<dbReference type="InterPro" id="IPR050182">
    <property type="entry name" value="Cytochrome_P450_fam2"/>
</dbReference>
<dbReference type="Gene3D" id="1.10.630.10">
    <property type="entry name" value="Cytochrome P450"/>
    <property type="match status" value="2"/>
</dbReference>
<dbReference type="RefSeq" id="XP_006823373.1">
    <property type="nucleotide sequence ID" value="XM_006823310.1"/>
</dbReference>
<reference evidence="6" key="1">
    <citation type="submission" date="2025-08" db="UniProtKB">
        <authorList>
            <consortium name="RefSeq"/>
        </authorList>
    </citation>
    <scope>IDENTIFICATION</scope>
    <source>
        <tissue evidence="6">Testes</tissue>
    </source>
</reference>
<name>A0ABM0MTN2_SACKO</name>
<evidence type="ECO:0000313" key="6">
    <source>
        <dbReference type="RefSeq" id="XP_006823373.1"/>
    </source>
</evidence>
<evidence type="ECO:0000256" key="2">
    <source>
        <dbReference type="ARBA" id="ARBA00022723"/>
    </source>
</evidence>
<dbReference type="InterPro" id="IPR017972">
    <property type="entry name" value="Cyt_P450_CS"/>
</dbReference>
<dbReference type="Pfam" id="PF00067">
    <property type="entry name" value="p450"/>
    <property type="match status" value="2"/>
</dbReference>
<dbReference type="PANTHER" id="PTHR24300:SF403">
    <property type="entry name" value="CYTOCHROME P450 306A1"/>
    <property type="match status" value="1"/>
</dbReference>
<comment type="similarity">
    <text evidence="1 4">Belongs to the cytochrome P450 family.</text>
</comment>
<dbReference type="PRINTS" id="PR00463">
    <property type="entry name" value="EP450I"/>
</dbReference>
<dbReference type="InterPro" id="IPR002401">
    <property type="entry name" value="Cyt_P450_E_grp-I"/>
</dbReference>
<dbReference type="InterPro" id="IPR036396">
    <property type="entry name" value="Cyt_P450_sf"/>
</dbReference>
<keyword evidence="3 4" id="KW-0408">Iron</keyword>
<keyword evidence="4" id="KW-0349">Heme</keyword>
<dbReference type="InterPro" id="IPR001128">
    <property type="entry name" value="Cyt_P450"/>
</dbReference>
<protein>
    <submittedName>
        <fullName evidence="6">Cytochrome P450 18a1-like</fullName>
    </submittedName>
</protein>
<keyword evidence="2 4" id="KW-0479">Metal-binding</keyword>
<dbReference type="PRINTS" id="PR00385">
    <property type="entry name" value="P450"/>
</dbReference>
<organism evidence="5 6">
    <name type="scientific">Saccoglossus kowalevskii</name>
    <name type="common">Acorn worm</name>
    <dbReference type="NCBI Taxonomy" id="10224"/>
    <lineage>
        <taxon>Eukaryota</taxon>
        <taxon>Metazoa</taxon>
        <taxon>Hemichordata</taxon>
        <taxon>Enteropneusta</taxon>
        <taxon>Harrimaniidae</taxon>
        <taxon>Saccoglossus</taxon>
    </lineage>
</organism>
<dbReference type="PROSITE" id="PS00086">
    <property type="entry name" value="CYTOCHROME_P450"/>
    <property type="match status" value="1"/>
</dbReference>
<proteinExistence type="inferred from homology"/>
<keyword evidence="5" id="KW-1185">Reference proteome</keyword>
<evidence type="ECO:0000313" key="5">
    <source>
        <dbReference type="Proteomes" id="UP000694865"/>
    </source>
</evidence>
<gene>
    <name evidence="6" type="primary">LOC100370324</name>
</gene>
<dbReference type="GeneID" id="100370324"/>
<evidence type="ECO:0000256" key="3">
    <source>
        <dbReference type="ARBA" id="ARBA00023004"/>
    </source>
</evidence>
<keyword evidence="4" id="KW-0560">Oxidoreductase</keyword>